<dbReference type="SMART" id="SM01019">
    <property type="entry name" value="B3"/>
    <property type="match status" value="2"/>
</dbReference>
<evidence type="ECO:0000256" key="3">
    <source>
        <dbReference type="ARBA" id="ARBA00023125"/>
    </source>
</evidence>
<dbReference type="SUPFAM" id="SSF101936">
    <property type="entry name" value="DNA-binding pseudobarrel domain"/>
    <property type="match status" value="2"/>
</dbReference>
<dbReference type="EMBL" id="JABFUD020000009">
    <property type="protein sequence ID" value="KAI5075414.1"/>
    <property type="molecule type" value="Genomic_DNA"/>
</dbReference>
<accession>A0A9D4ZH95</accession>
<evidence type="ECO:0000256" key="5">
    <source>
        <dbReference type="ARBA" id="ARBA00023242"/>
    </source>
</evidence>
<dbReference type="InterPro" id="IPR039218">
    <property type="entry name" value="REM_fam"/>
</dbReference>
<gene>
    <name evidence="8" type="ORF">GOP47_0009490</name>
</gene>
<feature type="region of interest" description="Disordered" evidence="6">
    <location>
        <begin position="258"/>
        <end position="309"/>
    </location>
</feature>
<keyword evidence="5" id="KW-0539">Nucleus</keyword>
<dbReference type="Gene3D" id="2.40.330.10">
    <property type="entry name" value="DNA-binding pseudobarrel domain"/>
    <property type="match status" value="2"/>
</dbReference>
<dbReference type="PANTHER" id="PTHR31674:SF62">
    <property type="entry name" value="B3 DOMAIN-CONTAINING PROTEIN REM14-RELATED"/>
    <property type="match status" value="1"/>
</dbReference>
<feature type="compositionally biased region" description="Basic and acidic residues" evidence="6">
    <location>
        <begin position="355"/>
        <end position="368"/>
    </location>
</feature>
<evidence type="ECO:0000313" key="8">
    <source>
        <dbReference type="EMBL" id="KAI5075414.1"/>
    </source>
</evidence>
<sequence length="580" mass="65441">MAFTARMRGDPWPFDENSDEPCRTCLPCIVRCHEVHRVWSHDRFDACPKCASACNSNFSIPFFFKYVDVSMESTYYKSAMEVPLNFANAHISNSVCHVELEGPRRRRLWIIKVKHQAKECTLAQGWKDFAAGHDLARGDALLFQLMTSSAHSKHRHFVVKIFKQSPVIPAINPRPNPSLSLHPHKDTRLKVSTSVECGSLHKTLNAVKEDEELPVATVSEPKLTEKNMEISAMLQEDTKLIRNVFEHDEKDTECHADMYTPNMGLVGDGREQKRAKTCSNKSEPDVDSPVKSHKNAGEDSFVSKPEHSMKSVDLKADVSTPSDEEIEPIASVHKYGEASKKLTKPALKTDSIKKSEMHCKCHSPKDEPTVDSSSHEKHKNNANIVAPGNTYVRRRTAVEAMAKIASCYNMKSSNSSITKPSVKSFENTYVERKAALTAMAKINKLMLKEDHELKENQRQFARAHHSFPQQPTFSKIMCTTSVTPPFLLCIPRSFVKDFMKQTNRESCFNFMLMSEQACAKTIMEGRQEVAAGGRLSWPAHCIRNANGGMVMSRGWREFACTNELQRRIRGRAFGSEEGML</sequence>
<keyword evidence="1" id="KW-0677">Repeat</keyword>
<dbReference type="CDD" id="cd10017">
    <property type="entry name" value="B3_DNA"/>
    <property type="match status" value="2"/>
</dbReference>
<dbReference type="PANTHER" id="PTHR31674">
    <property type="entry name" value="B3 DOMAIN-CONTAINING PROTEIN REM-LIKE 3-RELATED"/>
    <property type="match status" value="1"/>
</dbReference>
<dbReference type="OrthoDB" id="623918at2759"/>
<dbReference type="Proteomes" id="UP000886520">
    <property type="component" value="Chromosome 9"/>
</dbReference>
<dbReference type="GO" id="GO:0003677">
    <property type="term" value="F:DNA binding"/>
    <property type="evidence" value="ECO:0007669"/>
    <property type="project" value="UniProtKB-KW"/>
</dbReference>
<evidence type="ECO:0000313" key="9">
    <source>
        <dbReference type="Proteomes" id="UP000886520"/>
    </source>
</evidence>
<dbReference type="InterPro" id="IPR003340">
    <property type="entry name" value="B3_DNA-bd"/>
</dbReference>
<keyword evidence="2" id="KW-0805">Transcription regulation</keyword>
<protein>
    <recommendedName>
        <fullName evidence="7">TF-B3 domain-containing protein</fullName>
    </recommendedName>
</protein>
<dbReference type="InterPro" id="IPR015300">
    <property type="entry name" value="DNA-bd_pseudobarrel_sf"/>
</dbReference>
<feature type="domain" description="TF-B3" evidence="7">
    <location>
        <begin position="65"/>
        <end position="165"/>
    </location>
</feature>
<evidence type="ECO:0000256" key="6">
    <source>
        <dbReference type="SAM" id="MobiDB-lite"/>
    </source>
</evidence>
<dbReference type="Pfam" id="PF02362">
    <property type="entry name" value="B3"/>
    <property type="match status" value="1"/>
</dbReference>
<organism evidence="8 9">
    <name type="scientific">Adiantum capillus-veneris</name>
    <name type="common">Maidenhair fern</name>
    <dbReference type="NCBI Taxonomy" id="13818"/>
    <lineage>
        <taxon>Eukaryota</taxon>
        <taxon>Viridiplantae</taxon>
        <taxon>Streptophyta</taxon>
        <taxon>Embryophyta</taxon>
        <taxon>Tracheophyta</taxon>
        <taxon>Polypodiopsida</taxon>
        <taxon>Polypodiidae</taxon>
        <taxon>Polypodiales</taxon>
        <taxon>Pteridineae</taxon>
        <taxon>Pteridaceae</taxon>
        <taxon>Vittarioideae</taxon>
        <taxon>Adiantum</taxon>
    </lineage>
</organism>
<keyword evidence="3" id="KW-0238">DNA-binding</keyword>
<keyword evidence="9" id="KW-1185">Reference proteome</keyword>
<evidence type="ECO:0000256" key="1">
    <source>
        <dbReference type="ARBA" id="ARBA00022737"/>
    </source>
</evidence>
<reference evidence="8" key="1">
    <citation type="submission" date="2021-01" db="EMBL/GenBank/DDBJ databases">
        <title>Adiantum capillus-veneris genome.</title>
        <authorList>
            <person name="Fang Y."/>
            <person name="Liao Q."/>
        </authorList>
    </citation>
    <scope>NUCLEOTIDE SEQUENCE</scope>
    <source>
        <strain evidence="8">H3</strain>
        <tissue evidence="8">Leaf</tissue>
    </source>
</reference>
<dbReference type="PROSITE" id="PS50863">
    <property type="entry name" value="B3"/>
    <property type="match status" value="1"/>
</dbReference>
<feature type="region of interest" description="Disordered" evidence="6">
    <location>
        <begin position="355"/>
        <end position="381"/>
    </location>
</feature>
<keyword evidence="4" id="KW-0804">Transcription</keyword>
<evidence type="ECO:0000256" key="4">
    <source>
        <dbReference type="ARBA" id="ARBA00023163"/>
    </source>
</evidence>
<proteinExistence type="predicted"/>
<comment type="caution">
    <text evidence="8">The sequence shown here is derived from an EMBL/GenBank/DDBJ whole genome shotgun (WGS) entry which is preliminary data.</text>
</comment>
<evidence type="ECO:0000256" key="2">
    <source>
        <dbReference type="ARBA" id="ARBA00023015"/>
    </source>
</evidence>
<name>A0A9D4ZH95_ADICA</name>
<dbReference type="AlphaFoldDB" id="A0A9D4ZH95"/>
<evidence type="ECO:0000259" key="7">
    <source>
        <dbReference type="PROSITE" id="PS50863"/>
    </source>
</evidence>